<geneLocation type="plastid" evidence="1"/>
<dbReference type="Gene3D" id="3.40.50.300">
    <property type="entry name" value="P-loop containing nucleotide triphosphate hydrolases"/>
    <property type="match status" value="1"/>
</dbReference>
<dbReference type="InterPro" id="IPR050238">
    <property type="entry name" value="DNA_Rep/Repair_Clamp_Loader"/>
</dbReference>
<dbReference type="AlphaFoldDB" id="A0A2H4ZP33"/>
<dbReference type="NCBIfam" id="NF005638">
    <property type="entry name" value="PRK07399.1"/>
    <property type="match status" value="1"/>
</dbReference>
<gene>
    <name evidence="1" type="primary">dnaX</name>
    <name evidence="1" type="ORF">PLO_297</name>
</gene>
<accession>A0A2H4ZP33</accession>
<organism evidence="1">
    <name type="scientific">Paulinella longichromatophora</name>
    <dbReference type="NCBI Taxonomy" id="1708747"/>
    <lineage>
        <taxon>Eukaryota</taxon>
        <taxon>Sar</taxon>
        <taxon>Rhizaria</taxon>
        <taxon>Cercozoa</taxon>
        <taxon>Imbricatea</taxon>
        <taxon>Silicofilosea</taxon>
        <taxon>Euglyphida</taxon>
        <taxon>Paulinellidae</taxon>
        <taxon>Paulinella</taxon>
    </lineage>
</organism>
<keyword evidence="1" id="KW-0934">Plastid</keyword>
<name>A0A2H4ZP33_9EUKA</name>
<dbReference type="GO" id="GO:0006261">
    <property type="term" value="P:DNA-templated DNA replication"/>
    <property type="evidence" value="ECO:0007669"/>
    <property type="project" value="TreeGrafter"/>
</dbReference>
<dbReference type="EMBL" id="MG264610">
    <property type="protein sequence ID" value="AUG32294.1"/>
    <property type="molecule type" value="Genomic_DNA"/>
</dbReference>
<sequence>MISNLFFDLLGQFKAKELLLSSLSCRKIAPAYLFYGPKGVGRTIGVLRFLEGVLSGVDGNISLRRRLAEHSYPDMLWIEPTYQVQGQLVLASHLDVSNRVFPQIRISQVREALEFLAKQPIEGSHTILVIEDSDLMSEGASNALLKTLEEPDHSIILLITEMPEKIITTIRSRCQQIPFVSLDPETFHQVLDLKIKTKKKHPPELFNLAAGSPGILLYHFKQWHSLPKEIPQRFLNLKQSSIEILLLANDLYEVLNYSQQIWLLNWWQWQLWNKYFSVKQQTQLEVLRNQLISQVNSRLAWEVALLEIRSTLT</sequence>
<dbReference type="PANTHER" id="PTHR11669:SF8">
    <property type="entry name" value="DNA POLYMERASE III SUBUNIT DELTA"/>
    <property type="match status" value="1"/>
</dbReference>
<reference evidence="1" key="1">
    <citation type="submission" date="2017-10" db="EMBL/GenBank/DDBJ databases">
        <title>Paulinella longichromatophora chromatophore genome.</title>
        <authorList>
            <person name="Lhee D."/>
            <person name="Yoon H.S."/>
        </authorList>
    </citation>
    <scope>NUCLEOTIDE SEQUENCE</scope>
</reference>
<proteinExistence type="predicted"/>
<dbReference type="Pfam" id="PF13177">
    <property type="entry name" value="DNA_pol3_delta2"/>
    <property type="match status" value="1"/>
</dbReference>
<protein>
    <submittedName>
        <fullName evidence="1">DNA polymerase III subunit delta</fullName>
    </submittedName>
</protein>
<dbReference type="SUPFAM" id="SSF52540">
    <property type="entry name" value="P-loop containing nucleoside triphosphate hydrolases"/>
    <property type="match status" value="1"/>
</dbReference>
<evidence type="ECO:0000313" key="1">
    <source>
        <dbReference type="EMBL" id="AUG32294.1"/>
    </source>
</evidence>
<dbReference type="PANTHER" id="PTHR11669">
    <property type="entry name" value="REPLICATION FACTOR C / DNA POLYMERASE III GAMMA-TAU SUBUNIT"/>
    <property type="match status" value="1"/>
</dbReference>
<dbReference type="InterPro" id="IPR027417">
    <property type="entry name" value="P-loop_NTPase"/>
</dbReference>